<dbReference type="InterPro" id="IPR036390">
    <property type="entry name" value="WH_DNA-bd_sf"/>
</dbReference>
<feature type="compositionally biased region" description="Polar residues" evidence="6">
    <location>
        <begin position="7"/>
        <end position="19"/>
    </location>
</feature>
<dbReference type="PANTHER" id="PTHR12081">
    <property type="entry name" value="TRANSCRIPTION FACTOR E2F"/>
    <property type="match status" value="1"/>
</dbReference>
<reference evidence="8" key="1">
    <citation type="submission" date="2020-06" db="EMBL/GenBank/DDBJ databases">
        <authorList>
            <consortium name="Plant Systems Biology data submission"/>
        </authorList>
    </citation>
    <scope>NUCLEOTIDE SEQUENCE</scope>
    <source>
        <strain evidence="8">D6</strain>
    </source>
</reference>
<name>A0A9N8HXF2_9STRA</name>
<dbReference type="SMART" id="SM01372">
    <property type="entry name" value="E2F_TDP"/>
    <property type="match status" value="1"/>
</dbReference>
<organism evidence="8 9">
    <name type="scientific">Seminavis robusta</name>
    <dbReference type="NCBI Taxonomy" id="568900"/>
    <lineage>
        <taxon>Eukaryota</taxon>
        <taxon>Sar</taxon>
        <taxon>Stramenopiles</taxon>
        <taxon>Ochrophyta</taxon>
        <taxon>Bacillariophyta</taxon>
        <taxon>Bacillariophyceae</taxon>
        <taxon>Bacillariophycidae</taxon>
        <taxon>Naviculales</taxon>
        <taxon>Naviculaceae</taxon>
        <taxon>Seminavis</taxon>
    </lineage>
</organism>
<feature type="compositionally biased region" description="Basic and acidic residues" evidence="6">
    <location>
        <begin position="636"/>
        <end position="652"/>
    </location>
</feature>
<evidence type="ECO:0000256" key="2">
    <source>
        <dbReference type="ARBA" id="ARBA00023015"/>
    </source>
</evidence>
<keyword evidence="5" id="KW-0539">Nucleus</keyword>
<dbReference type="GO" id="GO:0000978">
    <property type="term" value="F:RNA polymerase II cis-regulatory region sequence-specific DNA binding"/>
    <property type="evidence" value="ECO:0007669"/>
    <property type="project" value="InterPro"/>
</dbReference>
<dbReference type="Pfam" id="PF02319">
    <property type="entry name" value="WHD_E2F_TDP"/>
    <property type="match status" value="1"/>
</dbReference>
<dbReference type="GO" id="GO:0090575">
    <property type="term" value="C:RNA polymerase II transcription regulator complex"/>
    <property type="evidence" value="ECO:0007669"/>
    <property type="project" value="TreeGrafter"/>
</dbReference>
<dbReference type="InterPro" id="IPR003316">
    <property type="entry name" value="E2F_WHTH_DNA-bd_dom"/>
</dbReference>
<feature type="region of interest" description="Disordered" evidence="6">
    <location>
        <begin position="1"/>
        <end position="38"/>
    </location>
</feature>
<feature type="compositionally biased region" description="Low complexity" evidence="6">
    <location>
        <begin position="307"/>
        <end position="333"/>
    </location>
</feature>
<comment type="subcellular location">
    <subcellularLocation>
        <location evidence="5">Nucleus</location>
    </subcellularLocation>
</comment>
<dbReference type="EMBL" id="CAICTM010001797">
    <property type="protein sequence ID" value="CAB9526243.1"/>
    <property type="molecule type" value="Genomic_DNA"/>
</dbReference>
<evidence type="ECO:0000256" key="5">
    <source>
        <dbReference type="RuleBase" id="RU003796"/>
    </source>
</evidence>
<keyword evidence="3 5" id="KW-0238">DNA-binding</keyword>
<proteinExistence type="inferred from homology"/>
<evidence type="ECO:0000313" key="9">
    <source>
        <dbReference type="Proteomes" id="UP001153069"/>
    </source>
</evidence>
<dbReference type="GO" id="GO:0000981">
    <property type="term" value="F:DNA-binding transcription factor activity, RNA polymerase II-specific"/>
    <property type="evidence" value="ECO:0007669"/>
    <property type="project" value="TreeGrafter"/>
</dbReference>
<feature type="region of interest" description="Disordered" evidence="6">
    <location>
        <begin position="636"/>
        <end position="658"/>
    </location>
</feature>
<comment type="similarity">
    <text evidence="1 5">Belongs to the E2F/DP family.</text>
</comment>
<evidence type="ECO:0000259" key="7">
    <source>
        <dbReference type="SMART" id="SM01372"/>
    </source>
</evidence>
<evidence type="ECO:0000313" key="8">
    <source>
        <dbReference type="EMBL" id="CAB9526243.1"/>
    </source>
</evidence>
<dbReference type="InterPro" id="IPR015633">
    <property type="entry name" value="E2F"/>
</dbReference>
<gene>
    <name evidence="8" type="ORF">SEMRO_1799_G298340.1</name>
</gene>
<feature type="domain" description="E2F/DP family winged-helix DNA-binding" evidence="7">
    <location>
        <begin position="400"/>
        <end position="465"/>
    </location>
</feature>
<dbReference type="SUPFAM" id="SSF46785">
    <property type="entry name" value="Winged helix' DNA-binding domain"/>
    <property type="match status" value="1"/>
</dbReference>
<dbReference type="Proteomes" id="UP001153069">
    <property type="component" value="Unassembled WGS sequence"/>
</dbReference>
<accession>A0A9N8HXF2</accession>
<feature type="region of interest" description="Disordered" evidence="6">
    <location>
        <begin position="285"/>
        <end position="398"/>
    </location>
</feature>
<dbReference type="AlphaFoldDB" id="A0A9N8HXF2"/>
<keyword evidence="9" id="KW-1185">Reference proteome</keyword>
<dbReference type="PANTHER" id="PTHR12081:SF108">
    <property type="entry name" value="WINGED HELIX-TURN-HELIX DNA-BINDING DOMAIN-CONTAINING PROTEIN-RELATED"/>
    <property type="match status" value="1"/>
</dbReference>
<comment type="caution">
    <text evidence="8">The sequence shown here is derived from an EMBL/GenBank/DDBJ whole genome shotgun (WGS) entry which is preliminary data.</text>
</comment>
<keyword evidence="4 5" id="KW-0804">Transcription</keyword>
<feature type="compositionally biased region" description="Basic and acidic residues" evidence="6">
    <location>
        <begin position="379"/>
        <end position="391"/>
    </location>
</feature>
<feature type="region of interest" description="Disordered" evidence="6">
    <location>
        <begin position="695"/>
        <end position="718"/>
    </location>
</feature>
<feature type="compositionally biased region" description="Low complexity" evidence="6">
    <location>
        <begin position="20"/>
        <end position="37"/>
    </location>
</feature>
<sequence>MEESLGTGANMNMNEGAPNQQQQQQQQQQPQQTGYQQYPSVPLYPVTATTGTAPVATNAVQTAATAYTAPATTTAAGQPYPGYYPATTATTTANNTGPTALPIWPTAGGAIAPYPVATATATNPYAAAQATTAAAAAGTSVTATNPYNAAQQTTAVTPYPSTTAARQSAKAAAAAYKAQQQQPGQRTVTTGYARNASARSPAQQSKHEAARQYALDANNATTTTTTANNTTAVRSPPTARAPPAANNTTTATATTATAAHHRQYDPYAYHYSYYYQYFSTQPRPKGYEGQWPPPPLPGFDYASPGYQQQLQQQQQQQQPTTTATKTAQNNNTTGKRASLSPKPRPTMTARPTNITTQQPPNNNNNNNKTASPPKMASPSRKETRKSTHKKDEEEDETAAAMDVTVGLLTRKFCSLIHASITGTIDLNEAAIQLGIQKKQVQEIADALEGIGLLEKRAKNTVVWKGALGASTAMASSSAAAVVNKPTEQDAHLKVAMERVRAKVDHYYREEAMLDCWISTLQSQMKQDEEDASKHLVQTGEGEHEHMPLNFVMSKDIIEAMYYPIQPIKPPKDATLIVKRPNTSKEPQSAIVAVHAPDGSLAEVSADTNNPNQPFPFQLSISQKSDLQKMVDRKRKAEANGEVVDPKRQHNSIEDGTNNNNNPIEVYLMPVEYNSKLDKMISSGAKVLPTSQMARQQEEETEMILSGQGPPEEEETTFTSPTLLPQEGVADFFHF</sequence>
<evidence type="ECO:0000256" key="3">
    <source>
        <dbReference type="ARBA" id="ARBA00023125"/>
    </source>
</evidence>
<dbReference type="OrthoDB" id="48817at2759"/>
<feature type="region of interest" description="Disordered" evidence="6">
    <location>
        <begin position="218"/>
        <end position="257"/>
    </location>
</feature>
<protein>
    <submittedName>
        <fullName evidence="8">Transcription factor E2F6</fullName>
    </submittedName>
</protein>
<dbReference type="Gene3D" id="1.10.10.10">
    <property type="entry name" value="Winged helix-like DNA-binding domain superfamily/Winged helix DNA-binding domain"/>
    <property type="match status" value="1"/>
</dbReference>
<dbReference type="InterPro" id="IPR036388">
    <property type="entry name" value="WH-like_DNA-bd_sf"/>
</dbReference>
<feature type="compositionally biased region" description="Low complexity" evidence="6">
    <location>
        <begin position="351"/>
        <end position="367"/>
    </location>
</feature>
<evidence type="ECO:0000256" key="4">
    <source>
        <dbReference type="ARBA" id="ARBA00023163"/>
    </source>
</evidence>
<keyword evidence="2 5" id="KW-0805">Transcription regulation</keyword>
<evidence type="ECO:0000256" key="1">
    <source>
        <dbReference type="ARBA" id="ARBA00010940"/>
    </source>
</evidence>
<evidence type="ECO:0000256" key="6">
    <source>
        <dbReference type="SAM" id="MobiDB-lite"/>
    </source>
</evidence>